<dbReference type="Pfam" id="PF01408">
    <property type="entry name" value="GFO_IDH_MocA"/>
    <property type="match status" value="1"/>
</dbReference>
<evidence type="ECO:0000313" key="6">
    <source>
        <dbReference type="EMBL" id="SPL63889.1"/>
    </source>
</evidence>
<name>A0A2P9HIF0_9HYPH</name>
<dbReference type="Gene3D" id="3.40.50.720">
    <property type="entry name" value="NAD(P)-binding Rossmann-like Domain"/>
    <property type="match status" value="1"/>
</dbReference>
<reference evidence="7" key="1">
    <citation type="submission" date="2017-12" db="EMBL/GenBank/DDBJ databases">
        <authorList>
            <person name="Diaz M."/>
        </authorList>
    </citation>
    <scope>NUCLEOTIDE SEQUENCE [LARGE SCALE GENOMIC DNA]</scope>
    <source>
        <strain evidence="7">FI11154</strain>
    </source>
</reference>
<dbReference type="RefSeq" id="WP_109367740.1">
    <property type="nucleotide sequence ID" value="NZ_OOFM01000004.1"/>
</dbReference>
<dbReference type="Gene3D" id="3.30.360.10">
    <property type="entry name" value="Dihydrodipicolinate Reductase, domain 2"/>
    <property type="match status" value="1"/>
</dbReference>
<evidence type="ECO:0000259" key="4">
    <source>
        <dbReference type="Pfam" id="PF01408"/>
    </source>
</evidence>
<dbReference type="SUPFAM" id="SSF55347">
    <property type="entry name" value="Glyceraldehyde-3-phosphate dehydrogenase-like, C-terminal domain"/>
    <property type="match status" value="1"/>
</dbReference>
<evidence type="ECO:0000313" key="7">
    <source>
        <dbReference type="Proteomes" id="UP000246073"/>
    </source>
</evidence>
<keyword evidence="3" id="KW-0472">Membrane</keyword>
<feature type="domain" description="GFO/IDH/MocA-like oxidoreductase" evidence="5">
    <location>
        <begin position="137"/>
        <end position="251"/>
    </location>
</feature>
<dbReference type="InterPro" id="IPR055170">
    <property type="entry name" value="GFO_IDH_MocA-like_dom"/>
</dbReference>
<dbReference type="GO" id="GO:0016491">
    <property type="term" value="F:oxidoreductase activity"/>
    <property type="evidence" value="ECO:0007669"/>
    <property type="project" value="UniProtKB-KW"/>
</dbReference>
<dbReference type="PANTHER" id="PTHR22604">
    <property type="entry name" value="OXIDOREDUCTASES"/>
    <property type="match status" value="1"/>
</dbReference>
<keyword evidence="3" id="KW-0812">Transmembrane</keyword>
<keyword evidence="3" id="KW-1133">Transmembrane helix</keyword>
<gene>
    <name evidence="6" type="ORF">OHAE_3821</name>
</gene>
<dbReference type="InterPro" id="IPR000683">
    <property type="entry name" value="Gfo/Idh/MocA-like_OxRdtase_N"/>
</dbReference>
<dbReference type="AlphaFoldDB" id="A0A2P9HIF0"/>
<keyword evidence="2" id="KW-0560">Oxidoreductase</keyword>
<evidence type="ECO:0000259" key="5">
    <source>
        <dbReference type="Pfam" id="PF22725"/>
    </source>
</evidence>
<evidence type="ECO:0000256" key="2">
    <source>
        <dbReference type="ARBA" id="ARBA00023002"/>
    </source>
</evidence>
<feature type="transmembrane region" description="Helical" evidence="3">
    <location>
        <begin position="12"/>
        <end position="31"/>
    </location>
</feature>
<dbReference type="SUPFAM" id="SSF51735">
    <property type="entry name" value="NAD(P)-binding Rossmann-fold domains"/>
    <property type="match status" value="1"/>
</dbReference>
<dbReference type="GO" id="GO:0000166">
    <property type="term" value="F:nucleotide binding"/>
    <property type="evidence" value="ECO:0007669"/>
    <property type="project" value="InterPro"/>
</dbReference>
<protein>
    <submittedName>
        <fullName evidence="6">Oxidoreductase, Gfo/Idh/MocA family</fullName>
    </submittedName>
</protein>
<dbReference type="InterPro" id="IPR036291">
    <property type="entry name" value="NAD(P)-bd_dom_sf"/>
</dbReference>
<dbReference type="InterPro" id="IPR050984">
    <property type="entry name" value="Gfo/Idh/MocA_domain"/>
</dbReference>
<proteinExistence type="inferred from homology"/>
<dbReference type="PANTHER" id="PTHR22604:SF105">
    <property type="entry name" value="TRANS-1,2-DIHYDROBENZENE-1,2-DIOL DEHYDROGENASE"/>
    <property type="match status" value="1"/>
</dbReference>
<dbReference type="EMBL" id="OOFM01000004">
    <property type="protein sequence ID" value="SPL63889.1"/>
    <property type="molecule type" value="Genomic_DNA"/>
</dbReference>
<sequence>MQQKNAHSEFRWGIWGTGAIASAFAADIAAVEGMRVSAVCSRTLEAAEAFGNRIGAAKTFNTVGTFLADPDIDAVYIATPSAMHVAQTLQVIAAGKPCLTEKPLALDAAGAGRLSAASEISGTFVMEAMWSRFLPAIQAAKRHIETGTIGKVTRIDTDLSYLRAYDRQSRFFDPELGGGAAFDLGVYPVSLALFFIGPPERSQGRCKRADNGVDLRTEIELFWPGAEARLSCGFDRDGDNRMLITGTKGALLLHGPFLKAQRLTVYSAGASKSPFGPGKGSGLFGKIINRLPLPGRKIENHTFSGNGLQFQALAVRDAVRNGAISSPVMPLTDSTAVADILHRIVSSD</sequence>
<dbReference type="Proteomes" id="UP000246073">
    <property type="component" value="Unassembled WGS sequence"/>
</dbReference>
<evidence type="ECO:0000256" key="1">
    <source>
        <dbReference type="ARBA" id="ARBA00010928"/>
    </source>
</evidence>
<evidence type="ECO:0000256" key="3">
    <source>
        <dbReference type="SAM" id="Phobius"/>
    </source>
</evidence>
<comment type="similarity">
    <text evidence="1">Belongs to the Gfo/Idh/MocA family.</text>
</comment>
<organism evidence="6 7">
    <name type="scientific">Ochrobactrum soli</name>
    <dbReference type="NCBI Taxonomy" id="2448455"/>
    <lineage>
        <taxon>Bacteria</taxon>
        <taxon>Pseudomonadati</taxon>
        <taxon>Pseudomonadota</taxon>
        <taxon>Alphaproteobacteria</taxon>
        <taxon>Hyphomicrobiales</taxon>
        <taxon>Brucellaceae</taxon>
        <taxon>Brucella/Ochrobactrum group</taxon>
        <taxon>Ochrobactrum</taxon>
    </lineage>
</organism>
<feature type="domain" description="Gfo/Idh/MocA-like oxidoreductase N-terminal" evidence="4">
    <location>
        <begin position="10"/>
        <end position="126"/>
    </location>
</feature>
<dbReference type="Pfam" id="PF22725">
    <property type="entry name" value="GFO_IDH_MocA_C3"/>
    <property type="match status" value="1"/>
</dbReference>
<accession>A0A2P9HIF0</accession>